<reference evidence="1" key="1">
    <citation type="journal article" date="2014" name="Int. J. Syst. Evol. Microbiol.">
        <title>Complete genome sequence of Corynebacterium casei LMG S-19264T (=DSM 44701T), isolated from a smear-ripened cheese.</title>
        <authorList>
            <consortium name="US DOE Joint Genome Institute (JGI-PGF)"/>
            <person name="Walter F."/>
            <person name="Albersmeier A."/>
            <person name="Kalinowski J."/>
            <person name="Ruckert C."/>
        </authorList>
    </citation>
    <scope>NUCLEOTIDE SEQUENCE</scope>
    <source>
        <strain evidence="1">CCM 8711</strain>
    </source>
</reference>
<dbReference type="Proteomes" id="UP000662074">
    <property type="component" value="Unassembled WGS sequence"/>
</dbReference>
<dbReference type="RefSeq" id="WP_188413364.1">
    <property type="nucleotide sequence ID" value="NZ_BMDO01000001.1"/>
</dbReference>
<protein>
    <submittedName>
        <fullName evidence="1">Uncharacterized protein</fullName>
    </submittedName>
</protein>
<organism evidence="1 2">
    <name type="scientific">Mucilaginibacter galii</name>
    <dbReference type="NCBI Taxonomy" id="2005073"/>
    <lineage>
        <taxon>Bacteria</taxon>
        <taxon>Pseudomonadati</taxon>
        <taxon>Bacteroidota</taxon>
        <taxon>Sphingobacteriia</taxon>
        <taxon>Sphingobacteriales</taxon>
        <taxon>Sphingobacteriaceae</taxon>
        <taxon>Mucilaginibacter</taxon>
    </lineage>
</organism>
<sequence>MDSQNHQYFAGLLEEQRSKQLAFDEQITLELLGLEEPVSDKDNRQEYMKYLANRILQINSLMEKWLNAIELNVDRFVK</sequence>
<reference evidence="1" key="2">
    <citation type="submission" date="2020-09" db="EMBL/GenBank/DDBJ databases">
        <authorList>
            <person name="Sun Q."/>
            <person name="Sedlacek I."/>
        </authorList>
    </citation>
    <scope>NUCLEOTIDE SEQUENCE</scope>
    <source>
        <strain evidence="1">CCM 8711</strain>
    </source>
</reference>
<gene>
    <name evidence="1" type="ORF">GCM10011425_04370</name>
</gene>
<dbReference type="EMBL" id="BMDO01000001">
    <property type="protein sequence ID" value="GGI49225.1"/>
    <property type="molecule type" value="Genomic_DNA"/>
</dbReference>
<dbReference type="AlphaFoldDB" id="A0A917J4X9"/>
<keyword evidence="2" id="KW-1185">Reference proteome</keyword>
<name>A0A917J4X9_9SPHI</name>
<comment type="caution">
    <text evidence="1">The sequence shown here is derived from an EMBL/GenBank/DDBJ whole genome shotgun (WGS) entry which is preliminary data.</text>
</comment>
<evidence type="ECO:0000313" key="2">
    <source>
        <dbReference type="Proteomes" id="UP000662074"/>
    </source>
</evidence>
<proteinExistence type="predicted"/>
<accession>A0A917J4X9</accession>
<evidence type="ECO:0000313" key="1">
    <source>
        <dbReference type="EMBL" id="GGI49225.1"/>
    </source>
</evidence>